<gene>
    <name evidence="3" type="ORF">ISN45_Aa01g030820</name>
</gene>
<protein>
    <submittedName>
        <fullName evidence="3">Ribonuclease H-like superfamily</fullName>
    </submittedName>
</protein>
<reference evidence="3 4" key="1">
    <citation type="submission" date="2020-12" db="EMBL/GenBank/DDBJ databases">
        <title>Concerted genomic and epigenomic changes stabilize Arabidopsis allopolyploids.</title>
        <authorList>
            <person name="Chen Z."/>
        </authorList>
    </citation>
    <scope>NUCLEOTIDE SEQUENCE [LARGE SCALE GENOMIC DNA]</scope>
    <source>
        <strain evidence="3">Allo738</strain>
        <tissue evidence="3">Leaf</tissue>
    </source>
</reference>
<dbReference type="Pfam" id="PF13966">
    <property type="entry name" value="zf-RVT"/>
    <property type="match status" value="1"/>
</dbReference>
<name>A0A8T2C7K7_9BRAS</name>
<dbReference type="InterPro" id="IPR026960">
    <property type="entry name" value="RVT-Znf"/>
</dbReference>
<dbReference type="PANTHER" id="PTHR33116:SF86">
    <property type="entry name" value="REVERSE TRANSCRIPTASE DOMAIN-CONTAINING PROTEIN"/>
    <property type="match status" value="1"/>
</dbReference>
<proteinExistence type="predicted"/>
<dbReference type="AlphaFoldDB" id="A0A8T2C7K7"/>
<feature type="domain" description="Reverse transcriptase zinc-binding" evidence="2">
    <location>
        <begin position="320"/>
        <end position="387"/>
    </location>
</feature>
<dbReference type="InterPro" id="IPR044730">
    <property type="entry name" value="RNase_H-like_dom_plant"/>
</dbReference>
<dbReference type="Pfam" id="PF13456">
    <property type="entry name" value="RVT_3"/>
    <property type="match status" value="1"/>
</dbReference>
<accession>A0A8T2C7K7</accession>
<dbReference type="InterPro" id="IPR002156">
    <property type="entry name" value="RNaseH_domain"/>
</dbReference>
<evidence type="ECO:0000259" key="1">
    <source>
        <dbReference type="Pfam" id="PF13456"/>
    </source>
</evidence>
<organism evidence="3 4">
    <name type="scientific">Arabidopsis thaliana x Arabidopsis arenosa</name>
    <dbReference type="NCBI Taxonomy" id="1240361"/>
    <lineage>
        <taxon>Eukaryota</taxon>
        <taxon>Viridiplantae</taxon>
        <taxon>Streptophyta</taxon>
        <taxon>Embryophyta</taxon>
        <taxon>Tracheophyta</taxon>
        <taxon>Spermatophyta</taxon>
        <taxon>Magnoliopsida</taxon>
        <taxon>eudicotyledons</taxon>
        <taxon>Gunneridae</taxon>
        <taxon>Pentapetalae</taxon>
        <taxon>rosids</taxon>
        <taxon>malvids</taxon>
        <taxon>Brassicales</taxon>
        <taxon>Brassicaceae</taxon>
        <taxon>Camelineae</taxon>
        <taxon>Arabidopsis</taxon>
    </lineage>
</organism>
<dbReference type="GO" id="GO:0004523">
    <property type="term" value="F:RNA-DNA hybrid ribonuclease activity"/>
    <property type="evidence" value="ECO:0007669"/>
    <property type="project" value="InterPro"/>
</dbReference>
<comment type="caution">
    <text evidence="3">The sequence shown here is derived from an EMBL/GenBank/DDBJ whole genome shotgun (WGS) entry which is preliminary data.</text>
</comment>
<dbReference type="CDD" id="cd06222">
    <property type="entry name" value="RNase_H_like"/>
    <property type="match status" value="1"/>
</dbReference>
<sequence>MFGSKVQPQRKTDIKNILGIHQEGGMGTYLGLPEKIHGSKAQVFAFVQDRLKSRINTWSSKFLSKGGKEILIKSVAQALPTYVMSCFLLPKNIRSKLSSAISNFWWSNNQESRGLHWVAWEKLCTPLSEGGLGFRSLEDFNLALLAKQMWRLVRYPNSLLARVLRGRYFRYSSPLHVKPSYLPSYGWRSMLAARPLLLSGLRKNIGSGLDTKVWSDPWIPTTPARPPISRLEATDPNLYVNHLIDPISKTWNMAKLQELIAPEDIPRILGLHPSLSFSRDSYIWAHTKSGNYSVRSGYWAAKASQRGDCDLPFQGPSVSALQAQSWKIQSSRKIKHFLWQTATGCLATCQRLVDRHLGTDKTCPRCGMCEETINHVLFECPPAFQVWSLSKIPLTQGVFPAPSIFANLDHLYWRAKELGVREEAIRDFPWILWFIWKARNSKVFENSEVHPADTLQLACKEAESFRIARARELIVDSQPSLIDPGLRSTVSDLLTCQVDGSWTDGGTLCGIGWILISDSQLINLGLKCFRQCLSPLHTEFEALLWAMRTLTSLSIFNVAFETDCKELTQLLDTPDEWPAFASELEDFNALKLSFPHFSLVFIPRLNNVRADCLAKKARARDSIFSHVSSSTPDWFSPVENRPFLA</sequence>
<evidence type="ECO:0000313" key="3">
    <source>
        <dbReference type="EMBL" id="KAG7594320.1"/>
    </source>
</evidence>
<evidence type="ECO:0000259" key="2">
    <source>
        <dbReference type="Pfam" id="PF13966"/>
    </source>
</evidence>
<dbReference type="PANTHER" id="PTHR33116">
    <property type="entry name" value="REVERSE TRANSCRIPTASE ZINC-BINDING DOMAIN-CONTAINING PROTEIN-RELATED-RELATED"/>
    <property type="match status" value="1"/>
</dbReference>
<dbReference type="EMBL" id="JAEFBK010000006">
    <property type="protein sequence ID" value="KAG7594320.1"/>
    <property type="molecule type" value="Genomic_DNA"/>
</dbReference>
<evidence type="ECO:0000313" key="4">
    <source>
        <dbReference type="Proteomes" id="UP000694240"/>
    </source>
</evidence>
<dbReference type="GO" id="GO:0003676">
    <property type="term" value="F:nucleic acid binding"/>
    <property type="evidence" value="ECO:0007669"/>
    <property type="project" value="InterPro"/>
</dbReference>
<feature type="domain" description="RNase H type-1" evidence="1">
    <location>
        <begin position="498"/>
        <end position="617"/>
    </location>
</feature>
<keyword evidence="4" id="KW-1185">Reference proteome</keyword>
<dbReference type="Proteomes" id="UP000694240">
    <property type="component" value="Chromosome 6"/>
</dbReference>